<feature type="compositionally biased region" description="Polar residues" evidence="6">
    <location>
        <begin position="342"/>
        <end position="354"/>
    </location>
</feature>
<dbReference type="STRING" id="2018661.A0A2A2LZC1"/>
<name>A0A2A2LZC1_9BILA</name>
<dbReference type="SUPFAM" id="SSF81321">
    <property type="entry name" value="Family A G protein-coupled receptor-like"/>
    <property type="match status" value="1"/>
</dbReference>
<evidence type="ECO:0000256" key="1">
    <source>
        <dbReference type="ARBA" id="ARBA00004141"/>
    </source>
</evidence>
<dbReference type="Pfam" id="PF10317">
    <property type="entry name" value="7TM_GPCR_Srd"/>
    <property type="match status" value="1"/>
</dbReference>
<evidence type="ECO:0000313" key="8">
    <source>
        <dbReference type="EMBL" id="PAV91473.1"/>
    </source>
</evidence>
<dbReference type="AlphaFoldDB" id="A0A2A2LZC1"/>
<evidence type="ECO:0000256" key="5">
    <source>
        <dbReference type="ARBA" id="ARBA00023136"/>
    </source>
</evidence>
<feature type="transmembrane region" description="Helical" evidence="7">
    <location>
        <begin position="196"/>
        <end position="218"/>
    </location>
</feature>
<evidence type="ECO:0000256" key="2">
    <source>
        <dbReference type="ARBA" id="ARBA00009166"/>
    </source>
</evidence>
<feature type="transmembrane region" description="Helical" evidence="7">
    <location>
        <begin position="239"/>
        <end position="263"/>
    </location>
</feature>
<keyword evidence="9" id="KW-1185">Reference proteome</keyword>
<accession>A0A2A2LZC1</accession>
<organism evidence="8 9">
    <name type="scientific">Diploscapter pachys</name>
    <dbReference type="NCBI Taxonomy" id="2018661"/>
    <lineage>
        <taxon>Eukaryota</taxon>
        <taxon>Metazoa</taxon>
        <taxon>Ecdysozoa</taxon>
        <taxon>Nematoda</taxon>
        <taxon>Chromadorea</taxon>
        <taxon>Rhabditida</taxon>
        <taxon>Rhabditina</taxon>
        <taxon>Rhabditomorpha</taxon>
        <taxon>Rhabditoidea</taxon>
        <taxon>Rhabditidae</taxon>
        <taxon>Diploscapter</taxon>
    </lineage>
</organism>
<comment type="similarity">
    <text evidence="2">Belongs to the nematode receptor-like protein srd family.</text>
</comment>
<keyword evidence="3 7" id="KW-0812">Transmembrane</keyword>
<dbReference type="GO" id="GO:0016020">
    <property type="term" value="C:membrane"/>
    <property type="evidence" value="ECO:0007669"/>
    <property type="project" value="UniProtKB-SubCell"/>
</dbReference>
<feature type="transmembrane region" description="Helical" evidence="7">
    <location>
        <begin position="104"/>
        <end position="124"/>
    </location>
</feature>
<evidence type="ECO:0000256" key="3">
    <source>
        <dbReference type="ARBA" id="ARBA00022692"/>
    </source>
</evidence>
<feature type="transmembrane region" description="Helical" evidence="7">
    <location>
        <begin position="275"/>
        <end position="296"/>
    </location>
</feature>
<feature type="transmembrane region" description="Helical" evidence="7">
    <location>
        <begin position="16"/>
        <end position="36"/>
    </location>
</feature>
<protein>
    <recommendedName>
        <fullName evidence="10">G-protein coupled receptors family 1 profile domain-containing protein</fullName>
    </recommendedName>
</protein>
<dbReference type="OrthoDB" id="5793097at2759"/>
<evidence type="ECO:0000256" key="7">
    <source>
        <dbReference type="SAM" id="Phobius"/>
    </source>
</evidence>
<evidence type="ECO:0000313" key="9">
    <source>
        <dbReference type="Proteomes" id="UP000218231"/>
    </source>
</evidence>
<evidence type="ECO:0000256" key="4">
    <source>
        <dbReference type="ARBA" id="ARBA00022989"/>
    </source>
</evidence>
<feature type="region of interest" description="Disordered" evidence="6">
    <location>
        <begin position="327"/>
        <end position="354"/>
    </location>
</feature>
<dbReference type="PANTHER" id="PTHR22945">
    <property type="entry name" value="SERPENTINE RECEPTOR, CLASS D DELTA"/>
    <property type="match status" value="1"/>
</dbReference>
<gene>
    <name evidence="8" type="ORF">WR25_18144</name>
</gene>
<feature type="transmembrane region" description="Helical" evidence="7">
    <location>
        <begin position="48"/>
        <end position="72"/>
    </location>
</feature>
<evidence type="ECO:0000256" key="6">
    <source>
        <dbReference type="SAM" id="MobiDB-lite"/>
    </source>
</evidence>
<proteinExistence type="inferred from homology"/>
<dbReference type="InterPro" id="IPR050920">
    <property type="entry name" value="Nematode_rcpt-like_delta"/>
</dbReference>
<comment type="subcellular location">
    <subcellularLocation>
        <location evidence="1">Membrane</location>
        <topology evidence="1">Multi-pass membrane protein</topology>
    </subcellularLocation>
</comment>
<dbReference type="PANTHER" id="PTHR22945:SF90">
    <property type="entry name" value="G_PROTEIN_RECEP_F1_2 DOMAIN-CONTAINING PROTEIN"/>
    <property type="match status" value="1"/>
</dbReference>
<sequence>MDTDMSDLALTIFEDWHFGVNVLAITFNSLMIYLCLYKTPKAIKSYSILMLNFALSDLGASLTDFFVCQRIIPAGWTIGFISSGPCQYISRFSCFLGYSLNLHFLSHSLISLLVSFAYRYYILFNASPRRLILIIILFVVYLPSGFEWVYLAFFGYDDPEHIEHIVHEMFPHYYLENKTITGISNIFENIPALYTIAWQTMPVSPIYICILILRVKILKQLQKVADKMSSATQDMHRSLLWALSLQALLPLFFLLAVICYALGQLGIYNHPALEYMTFSVSLPIPLVSPLISIYFVRPYRAFVCRCFCRVRVRIVNAITPSSIMGESNRTLTDPSRWHKGTEFQSGTVNPSSMG</sequence>
<dbReference type="Proteomes" id="UP000218231">
    <property type="component" value="Unassembled WGS sequence"/>
</dbReference>
<evidence type="ECO:0008006" key="10">
    <source>
        <dbReference type="Google" id="ProtNLM"/>
    </source>
</evidence>
<feature type="transmembrane region" description="Helical" evidence="7">
    <location>
        <begin position="131"/>
        <end position="153"/>
    </location>
</feature>
<dbReference type="InterPro" id="IPR019421">
    <property type="entry name" value="7TM_GPCR_serpentine_rcpt_Srd"/>
</dbReference>
<keyword evidence="4 7" id="KW-1133">Transmembrane helix</keyword>
<keyword evidence="5 7" id="KW-0472">Membrane</keyword>
<comment type="caution">
    <text evidence="8">The sequence shown here is derived from an EMBL/GenBank/DDBJ whole genome shotgun (WGS) entry which is preliminary data.</text>
</comment>
<dbReference type="EMBL" id="LIAE01006311">
    <property type="protein sequence ID" value="PAV91473.1"/>
    <property type="molecule type" value="Genomic_DNA"/>
</dbReference>
<reference evidence="8 9" key="1">
    <citation type="journal article" date="2017" name="Curr. Biol.">
        <title>Genome architecture and evolution of a unichromosomal asexual nematode.</title>
        <authorList>
            <person name="Fradin H."/>
            <person name="Zegar C."/>
            <person name="Gutwein M."/>
            <person name="Lucas J."/>
            <person name="Kovtun M."/>
            <person name="Corcoran D."/>
            <person name="Baugh L.R."/>
            <person name="Kiontke K."/>
            <person name="Gunsalus K."/>
            <person name="Fitch D.H."/>
            <person name="Piano F."/>
        </authorList>
    </citation>
    <scope>NUCLEOTIDE SEQUENCE [LARGE SCALE GENOMIC DNA]</scope>
    <source>
        <strain evidence="8">PF1309</strain>
    </source>
</reference>